<feature type="active site" description="Nucleophile" evidence="9">
    <location>
        <position position="141"/>
    </location>
</feature>
<evidence type="ECO:0000313" key="11">
    <source>
        <dbReference type="EMBL" id="QHT62819.1"/>
    </source>
</evidence>
<dbReference type="Gene3D" id="3.30.457.10">
    <property type="entry name" value="Copper amine oxidase-like, N-terminal domain"/>
    <property type="match status" value="1"/>
</dbReference>
<accession>A0A6C0G5E1</accession>
<evidence type="ECO:0000259" key="10">
    <source>
        <dbReference type="PROSITE" id="PS52029"/>
    </source>
</evidence>
<evidence type="ECO:0000256" key="9">
    <source>
        <dbReference type="PROSITE-ProRule" id="PRU01373"/>
    </source>
</evidence>
<dbReference type="Pfam" id="PF03734">
    <property type="entry name" value="YkuD"/>
    <property type="match status" value="1"/>
</dbReference>
<keyword evidence="5 9" id="KW-0133">Cell shape</keyword>
<keyword evidence="12" id="KW-1185">Reference proteome</keyword>
<comment type="pathway">
    <text evidence="8">Glycan biosynthesis.</text>
</comment>
<dbReference type="PROSITE" id="PS52029">
    <property type="entry name" value="LD_TPASE"/>
    <property type="match status" value="1"/>
</dbReference>
<dbReference type="GO" id="GO:0071972">
    <property type="term" value="F:peptidoglycan L,D-transpeptidase activity"/>
    <property type="evidence" value="ECO:0007669"/>
    <property type="project" value="TreeGrafter"/>
</dbReference>
<evidence type="ECO:0000256" key="8">
    <source>
        <dbReference type="ARBA" id="ARBA00060592"/>
    </source>
</evidence>
<comment type="pathway">
    <text evidence="1 9">Cell wall biogenesis; peptidoglycan biosynthesis.</text>
</comment>
<evidence type="ECO:0000313" key="12">
    <source>
        <dbReference type="Proteomes" id="UP000476064"/>
    </source>
</evidence>
<organism evidence="11 12">
    <name type="scientific">Paenibacillus lycopersici</name>
    <dbReference type="NCBI Taxonomy" id="2704462"/>
    <lineage>
        <taxon>Bacteria</taxon>
        <taxon>Bacillati</taxon>
        <taxon>Bacillota</taxon>
        <taxon>Bacilli</taxon>
        <taxon>Bacillales</taxon>
        <taxon>Paenibacillaceae</taxon>
        <taxon>Paenibacillus</taxon>
    </lineage>
</organism>
<dbReference type="GO" id="GO:0071555">
    <property type="term" value="P:cell wall organization"/>
    <property type="evidence" value="ECO:0007669"/>
    <property type="project" value="UniProtKB-UniRule"/>
</dbReference>
<dbReference type="InterPro" id="IPR036582">
    <property type="entry name" value="Mao_N_sf"/>
</dbReference>
<dbReference type="InterPro" id="IPR038063">
    <property type="entry name" value="Transpep_catalytic_dom"/>
</dbReference>
<keyword evidence="3" id="KW-0808">Transferase</keyword>
<dbReference type="CDD" id="cd16913">
    <property type="entry name" value="YkuD_like"/>
    <property type="match status" value="1"/>
</dbReference>
<dbReference type="InterPro" id="IPR012854">
    <property type="entry name" value="Cu_amine_oxidase-like_N"/>
</dbReference>
<keyword evidence="6 9" id="KW-0573">Peptidoglycan synthesis</keyword>
<dbReference type="KEGG" id="plyc:GXP70_24455"/>
<dbReference type="UniPathway" id="UPA00219"/>
<dbReference type="Gene3D" id="2.40.440.10">
    <property type="entry name" value="L,D-transpeptidase catalytic domain-like"/>
    <property type="match status" value="1"/>
</dbReference>
<dbReference type="FunFam" id="2.40.440.10:FF:000003">
    <property type="entry name" value="L,D-transpeptidase YciB"/>
    <property type="match status" value="1"/>
</dbReference>
<dbReference type="InterPro" id="IPR050979">
    <property type="entry name" value="LD-transpeptidase"/>
</dbReference>
<name>A0A6C0G5E1_9BACL</name>
<evidence type="ECO:0000256" key="5">
    <source>
        <dbReference type="ARBA" id="ARBA00022960"/>
    </source>
</evidence>
<dbReference type="Pfam" id="PF07833">
    <property type="entry name" value="Cu_amine_oxidN1"/>
    <property type="match status" value="1"/>
</dbReference>
<proteinExistence type="inferred from homology"/>
<dbReference type="PANTHER" id="PTHR30582:SF4">
    <property type="entry name" value="L,D-TRANSPEPTIDASE YQJB-RELATED"/>
    <property type="match status" value="1"/>
</dbReference>
<gene>
    <name evidence="11" type="ORF">GXP70_24455</name>
</gene>
<reference evidence="11 12" key="1">
    <citation type="submission" date="2020-01" db="EMBL/GenBank/DDBJ databases">
        <title>Paenibacillus sp. nov., isolated from tomato rhizosphere.</title>
        <authorList>
            <person name="Weon H.-Y."/>
            <person name="Lee S.A."/>
        </authorList>
    </citation>
    <scope>NUCLEOTIDE SEQUENCE [LARGE SCALE GENOMIC DNA]</scope>
    <source>
        <strain evidence="11 12">12200R-189</strain>
    </source>
</reference>
<evidence type="ECO:0000256" key="7">
    <source>
        <dbReference type="ARBA" id="ARBA00023316"/>
    </source>
</evidence>
<keyword evidence="4" id="KW-0378">Hydrolase</keyword>
<dbReference type="SUPFAM" id="SSF141523">
    <property type="entry name" value="L,D-transpeptidase catalytic domain-like"/>
    <property type="match status" value="1"/>
</dbReference>
<evidence type="ECO:0000256" key="2">
    <source>
        <dbReference type="ARBA" id="ARBA00005992"/>
    </source>
</evidence>
<feature type="active site" description="Proton donor/acceptor" evidence="9">
    <location>
        <position position="125"/>
    </location>
</feature>
<dbReference type="GO" id="GO:0016740">
    <property type="term" value="F:transferase activity"/>
    <property type="evidence" value="ECO:0007669"/>
    <property type="project" value="UniProtKB-KW"/>
</dbReference>
<dbReference type="EMBL" id="CP048209">
    <property type="protein sequence ID" value="QHT62819.1"/>
    <property type="molecule type" value="Genomic_DNA"/>
</dbReference>
<dbReference type="GO" id="GO:0018104">
    <property type="term" value="P:peptidoglycan-protein cross-linking"/>
    <property type="evidence" value="ECO:0007669"/>
    <property type="project" value="TreeGrafter"/>
</dbReference>
<dbReference type="Proteomes" id="UP000476064">
    <property type="component" value="Chromosome"/>
</dbReference>
<protein>
    <submittedName>
        <fullName evidence="11">L,D-transpeptidase family protein</fullName>
    </submittedName>
</protein>
<evidence type="ECO:0000256" key="3">
    <source>
        <dbReference type="ARBA" id="ARBA00022679"/>
    </source>
</evidence>
<dbReference type="InterPro" id="IPR005490">
    <property type="entry name" value="LD_TPept_cat_dom"/>
</dbReference>
<evidence type="ECO:0000256" key="1">
    <source>
        <dbReference type="ARBA" id="ARBA00004752"/>
    </source>
</evidence>
<comment type="similarity">
    <text evidence="2">Belongs to the YkuD family.</text>
</comment>
<evidence type="ECO:0000256" key="6">
    <source>
        <dbReference type="ARBA" id="ARBA00022984"/>
    </source>
</evidence>
<dbReference type="GO" id="GO:0005576">
    <property type="term" value="C:extracellular region"/>
    <property type="evidence" value="ECO:0007669"/>
    <property type="project" value="TreeGrafter"/>
</dbReference>
<dbReference type="GO" id="GO:0008360">
    <property type="term" value="P:regulation of cell shape"/>
    <property type="evidence" value="ECO:0007669"/>
    <property type="project" value="UniProtKB-UniRule"/>
</dbReference>
<evidence type="ECO:0000256" key="4">
    <source>
        <dbReference type="ARBA" id="ARBA00022801"/>
    </source>
</evidence>
<feature type="domain" description="L,D-TPase catalytic" evidence="10">
    <location>
        <begin position="41"/>
        <end position="165"/>
    </location>
</feature>
<keyword evidence="7 9" id="KW-0961">Cell wall biogenesis/degradation</keyword>
<dbReference type="AlphaFoldDB" id="A0A6C0G5E1"/>
<sequence>MGGRLGLKRYRLHVICLFAAFALLWNGPFLPSASAMASSNELIIVNKKTNQLAFFKDGELIKTFSVATGKTSDLTPEGSFKIVNKIKNRPYYKEHIPGGDPRNPLGDRWLGLEVNGTEGTTYAIHGNNNVKSIGKYVSAGCIRMKNDEIHWLFPQIELGTSVIITTSKLSFEDIAAQHGYSVSRQYAGKLLLNGRTVALAQPLLLADAHVFIPMREVFELLGAQVTWDDASKTAAAVIGKRTMIVKPFEGIVEVNGSVQTMTAAKLIGPTVMLPLRSLSEVSGFGVEWDGQAKEIRLGSPEGV</sequence>
<dbReference type="PANTHER" id="PTHR30582">
    <property type="entry name" value="L,D-TRANSPEPTIDASE"/>
    <property type="match status" value="1"/>
</dbReference>
<dbReference type="SUPFAM" id="SSF55383">
    <property type="entry name" value="Copper amine oxidase, domain N"/>
    <property type="match status" value="1"/>
</dbReference>